<dbReference type="AlphaFoldDB" id="D8Q4W5"/>
<dbReference type="RefSeq" id="XP_003031766.1">
    <property type="nucleotide sequence ID" value="XM_003031720.1"/>
</dbReference>
<comment type="similarity">
    <text evidence="1">Belongs to the NmrA-type oxidoreductase family.</text>
</comment>
<dbReference type="CDD" id="cd05251">
    <property type="entry name" value="NmrA_like_SDR_a"/>
    <property type="match status" value="1"/>
</dbReference>
<evidence type="ECO:0000313" key="4">
    <source>
        <dbReference type="EMBL" id="EFI96863.1"/>
    </source>
</evidence>
<dbReference type="OMA" id="KYTRVYH"/>
<dbReference type="PANTHER" id="PTHR42748">
    <property type="entry name" value="NITROGEN METABOLITE REPRESSION PROTEIN NMRA FAMILY MEMBER"/>
    <property type="match status" value="1"/>
</dbReference>
<proteinExistence type="inferred from homology"/>
<evidence type="ECO:0000256" key="2">
    <source>
        <dbReference type="ARBA" id="ARBA00022857"/>
    </source>
</evidence>
<feature type="domain" description="NmrA-like" evidence="3">
    <location>
        <begin position="5"/>
        <end position="294"/>
    </location>
</feature>
<dbReference type="EMBL" id="GL377306">
    <property type="protein sequence ID" value="EFI96863.1"/>
    <property type="molecule type" value="Genomic_DNA"/>
</dbReference>
<evidence type="ECO:0000259" key="3">
    <source>
        <dbReference type="Pfam" id="PF05368"/>
    </source>
</evidence>
<reference evidence="4 5" key="1">
    <citation type="journal article" date="2010" name="Nat. Biotechnol.">
        <title>Genome sequence of the model mushroom Schizophyllum commune.</title>
        <authorList>
            <person name="Ohm R.A."/>
            <person name="de Jong J.F."/>
            <person name="Lugones L.G."/>
            <person name="Aerts A."/>
            <person name="Kothe E."/>
            <person name="Stajich J.E."/>
            <person name="de Vries R.P."/>
            <person name="Record E."/>
            <person name="Levasseur A."/>
            <person name="Baker S.E."/>
            <person name="Bartholomew K.A."/>
            <person name="Coutinho P.M."/>
            <person name="Erdmann S."/>
            <person name="Fowler T.J."/>
            <person name="Gathman A.C."/>
            <person name="Lombard V."/>
            <person name="Henrissat B."/>
            <person name="Knabe N."/>
            <person name="Kuees U."/>
            <person name="Lilly W.W."/>
            <person name="Lindquist E."/>
            <person name="Lucas S."/>
            <person name="Magnuson J.K."/>
            <person name="Piumi F."/>
            <person name="Raudaskoski M."/>
            <person name="Salamov A."/>
            <person name="Schmutz J."/>
            <person name="Schwarze F.W.M.R."/>
            <person name="vanKuyk P.A."/>
            <person name="Horton J.S."/>
            <person name="Grigoriev I.V."/>
            <person name="Woesten H.A.B."/>
        </authorList>
    </citation>
    <scope>NUCLEOTIDE SEQUENCE [LARGE SCALE GENOMIC DNA]</scope>
    <source>
        <strain evidence="5">H4-8 / FGSC 9210</strain>
    </source>
</reference>
<dbReference type="STRING" id="578458.D8Q4W5"/>
<gene>
    <name evidence="4" type="ORF">SCHCODRAFT_55892</name>
</gene>
<organism evidence="5">
    <name type="scientific">Schizophyllum commune (strain H4-8 / FGSC 9210)</name>
    <name type="common">Split gill fungus</name>
    <dbReference type="NCBI Taxonomy" id="578458"/>
    <lineage>
        <taxon>Eukaryota</taxon>
        <taxon>Fungi</taxon>
        <taxon>Dikarya</taxon>
        <taxon>Basidiomycota</taxon>
        <taxon>Agaricomycotina</taxon>
        <taxon>Agaricomycetes</taxon>
        <taxon>Agaricomycetidae</taxon>
        <taxon>Agaricales</taxon>
        <taxon>Schizophyllaceae</taxon>
        <taxon>Schizophyllum</taxon>
    </lineage>
</organism>
<dbReference type="GeneID" id="9589772"/>
<dbReference type="GO" id="GO:0005634">
    <property type="term" value="C:nucleus"/>
    <property type="evidence" value="ECO:0007669"/>
    <property type="project" value="TreeGrafter"/>
</dbReference>
<protein>
    <recommendedName>
        <fullName evidence="3">NmrA-like domain-containing protein</fullName>
    </recommendedName>
</protein>
<dbReference type="VEuPathDB" id="FungiDB:SCHCODRAFT_02626172"/>
<evidence type="ECO:0000256" key="1">
    <source>
        <dbReference type="ARBA" id="ARBA00006328"/>
    </source>
</evidence>
<dbReference type="OrthoDB" id="2868448at2759"/>
<dbReference type="InParanoid" id="D8Q4W5"/>
<dbReference type="InterPro" id="IPR051164">
    <property type="entry name" value="NmrA-like_oxidored"/>
</dbReference>
<dbReference type="InterPro" id="IPR008030">
    <property type="entry name" value="NmrA-like"/>
</dbReference>
<evidence type="ECO:0000313" key="5">
    <source>
        <dbReference type="Proteomes" id="UP000007431"/>
    </source>
</evidence>
<dbReference type="InterPro" id="IPR036291">
    <property type="entry name" value="NAD(P)-bd_dom_sf"/>
</dbReference>
<dbReference type="HOGENOM" id="CLU_007383_8_6_1"/>
<keyword evidence="2" id="KW-0521">NADP</keyword>
<dbReference type="SUPFAM" id="SSF51735">
    <property type="entry name" value="NAD(P)-binding Rossmann-fold domains"/>
    <property type="match status" value="1"/>
</dbReference>
<sequence length="337" mass="37614">MSTTDKLIVVLGATGLQGASVVDTFLEIPGWKVRGVTRNPDGAKGRALAERGVEVVKADINDVASLTAAFTGAHAIFAVTDFWAPFFDPATEAKLAPGQLMNEYCFDEEVRQAKNIFHAIIPVLGGLERFVYSTLPGIRKWSKGKYTWAYHFDSKQAAVDYLEESLPQLAAKTSYVNLGLYVTNERLVEPLKPTKIGDGVYQLAWAASPDTKFPFVVTRKDTRPHVKVAILDLPPRSNLLVYSEMASWNEYIKIFEEVTGLKLIYKEVSIDEADKAAPKHHVGREAGEVKQFTQELGWHGGDPSMLFHEDLAKRGISLKTTRLREWIESEDWSDLKN</sequence>
<dbReference type="eggNOG" id="ENOG502RE6I">
    <property type="taxonomic scope" value="Eukaryota"/>
</dbReference>
<dbReference type="Gene3D" id="3.90.25.10">
    <property type="entry name" value="UDP-galactose 4-epimerase, domain 1"/>
    <property type="match status" value="1"/>
</dbReference>
<dbReference type="PANTHER" id="PTHR42748:SF26">
    <property type="entry name" value="NMRA-LIKE DOMAIN-CONTAINING PROTEIN"/>
    <property type="match status" value="1"/>
</dbReference>
<name>D8Q4W5_SCHCM</name>
<dbReference type="Proteomes" id="UP000007431">
    <property type="component" value="Unassembled WGS sequence"/>
</dbReference>
<dbReference type="Pfam" id="PF05368">
    <property type="entry name" value="NmrA"/>
    <property type="match status" value="1"/>
</dbReference>
<accession>D8Q4W5</accession>
<dbReference type="Gene3D" id="3.40.50.720">
    <property type="entry name" value="NAD(P)-binding Rossmann-like Domain"/>
    <property type="match status" value="1"/>
</dbReference>
<keyword evidence="5" id="KW-1185">Reference proteome</keyword>
<dbReference type="KEGG" id="scm:SCHCO_02626172"/>